<dbReference type="AlphaFoldDB" id="A0A2B7X9N0"/>
<dbReference type="OrthoDB" id="3647228at2759"/>
<feature type="compositionally biased region" description="Low complexity" evidence="1">
    <location>
        <begin position="228"/>
        <end position="241"/>
    </location>
</feature>
<proteinExistence type="predicted"/>
<comment type="caution">
    <text evidence="2">The sequence shown here is derived from an EMBL/GenBank/DDBJ whole genome shotgun (WGS) entry which is preliminary data.</text>
</comment>
<keyword evidence="3" id="KW-1185">Reference proteome</keyword>
<accession>A0A2B7X9N0</accession>
<feature type="compositionally biased region" description="Basic and acidic residues" evidence="1">
    <location>
        <begin position="152"/>
        <end position="172"/>
    </location>
</feature>
<dbReference type="EMBL" id="PDNC01000030">
    <property type="protein sequence ID" value="PGH05432.1"/>
    <property type="molecule type" value="Genomic_DNA"/>
</dbReference>
<evidence type="ECO:0000256" key="1">
    <source>
        <dbReference type="SAM" id="MobiDB-lite"/>
    </source>
</evidence>
<organism evidence="2 3">
    <name type="scientific">Blastomyces parvus</name>
    <dbReference type="NCBI Taxonomy" id="2060905"/>
    <lineage>
        <taxon>Eukaryota</taxon>
        <taxon>Fungi</taxon>
        <taxon>Dikarya</taxon>
        <taxon>Ascomycota</taxon>
        <taxon>Pezizomycotina</taxon>
        <taxon>Eurotiomycetes</taxon>
        <taxon>Eurotiomycetidae</taxon>
        <taxon>Onygenales</taxon>
        <taxon>Ajellomycetaceae</taxon>
        <taxon>Blastomyces</taxon>
    </lineage>
</organism>
<protein>
    <submittedName>
        <fullName evidence="2">Uncharacterized protein</fullName>
    </submittedName>
</protein>
<evidence type="ECO:0000313" key="2">
    <source>
        <dbReference type="EMBL" id="PGH05432.1"/>
    </source>
</evidence>
<evidence type="ECO:0000313" key="3">
    <source>
        <dbReference type="Proteomes" id="UP000224080"/>
    </source>
</evidence>
<gene>
    <name evidence="2" type="ORF">GX51_02956</name>
</gene>
<sequence>MDPNPKPNPSTSTTLAPVFSPTSLLWAHQLRREHNTLVSRLDALEAVLASSSDDAVARVEELKVDLDKRVEELGGGVGTVKGELEGVKGGIEALKGWKALVEERQREEAERQERAEEEELRRERQEREEERRKLERGLRDVLEGVRGLKGLVEEMRREREAERERERERGKELNTLPVAVPYSNPDFSDDNQPFRSSSLPPIPPHLLPSQQRCKHEPPSTISGTSTMTHLPSSTLTRSSLPPQAPHDGGSVILVPDSTPPARPSSHPDQTAAANAANGFPTFPLQPSWSLITQPAGELECQNAEAEEEQDNEFQILPQGPSESLESYLERGEVVLSRCPGIEEKRVVLAFWRGVDEKRVRAMLQEELEKWGRRWVVVRRFVGDLGRESKGEGKGEKRKRDRSLDKAGGKKGVGICRDGAVEERKGKNMKVRKRRAIPVIWPVDEEEEGWLVARNGLT</sequence>
<feature type="region of interest" description="Disordered" evidence="1">
    <location>
        <begin position="387"/>
        <end position="410"/>
    </location>
</feature>
<feature type="region of interest" description="Disordered" evidence="1">
    <location>
        <begin position="152"/>
        <end position="279"/>
    </location>
</feature>
<reference evidence="2 3" key="1">
    <citation type="submission" date="2017-10" db="EMBL/GenBank/DDBJ databases">
        <title>Comparative genomics in systemic dimorphic fungi from Ajellomycetaceae.</title>
        <authorList>
            <person name="Munoz J.F."/>
            <person name="Mcewen J.G."/>
            <person name="Clay O.K."/>
            <person name="Cuomo C.A."/>
        </authorList>
    </citation>
    <scope>NUCLEOTIDE SEQUENCE [LARGE SCALE GENOMIC DNA]</scope>
    <source>
        <strain evidence="2 3">UAMH130</strain>
    </source>
</reference>
<name>A0A2B7X9N0_9EURO</name>
<dbReference type="Proteomes" id="UP000224080">
    <property type="component" value="Unassembled WGS sequence"/>
</dbReference>
<feature type="region of interest" description="Disordered" evidence="1">
    <location>
        <begin position="103"/>
        <end position="136"/>
    </location>
</feature>